<sequence>MTTYNFHSDPGHGWLEVSREELAMLHIDDAISQYSYQSGDKVYLEEDCDAALFVDALENLGVKFTFQSITSNSDSPIRMLKRYTK</sequence>
<gene>
    <name evidence="1" type="ORF">UFOVP337_45</name>
</gene>
<organism evidence="1">
    <name type="scientific">uncultured Caudovirales phage</name>
    <dbReference type="NCBI Taxonomy" id="2100421"/>
    <lineage>
        <taxon>Viruses</taxon>
        <taxon>Duplodnaviria</taxon>
        <taxon>Heunggongvirae</taxon>
        <taxon>Uroviricota</taxon>
        <taxon>Caudoviricetes</taxon>
        <taxon>Peduoviridae</taxon>
        <taxon>Maltschvirus</taxon>
        <taxon>Maltschvirus maltsch</taxon>
    </lineage>
</organism>
<accession>A0A6J5LZJ1</accession>
<dbReference type="EMBL" id="LR796354">
    <property type="protein sequence ID" value="CAB4139451.1"/>
    <property type="molecule type" value="Genomic_DNA"/>
</dbReference>
<reference evidence="1" key="1">
    <citation type="submission" date="2020-04" db="EMBL/GenBank/DDBJ databases">
        <authorList>
            <person name="Chiriac C."/>
            <person name="Salcher M."/>
            <person name="Ghai R."/>
            <person name="Kavagutti S V."/>
        </authorList>
    </citation>
    <scope>NUCLEOTIDE SEQUENCE</scope>
</reference>
<proteinExistence type="predicted"/>
<evidence type="ECO:0000313" key="1">
    <source>
        <dbReference type="EMBL" id="CAB4139451.1"/>
    </source>
</evidence>
<name>A0A6J5LZJ1_9CAUD</name>
<protein>
    <submittedName>
        <fullName evidence="1">Uncharacterized protein</fullName>
    </submittedName>
</protein>